<dbReference type="InterPro" id="IPR009010">
    <property type="entry name" value="Asp_de-COase-like_dom_sf"/>
</dbReference>
<dbReference type="CDD" id="cd02792">
    <property type="entry name" value="MopB_CT_Formate-Dh-Na-like"/>
    <property type="match status" value="1"/>
</dbReference>
<comment type="caution">
    <text evidence="10">The sequence shown here is derived from an EMBL/GenBank/DDBJ whole genome shotgun (WGS) entry which is preliminary data.</text>
</comment>
<dbReference type="InterPro" id="IPR006657">
    <property type="entry name" value="MoPterin_dinucl-bd_dom"/>
</dbReference>
<comment type="similarity">
    <text evidence="3">Belongs to the prokaryotic molybdopterin-containing oxidoreductase family.</text>
</comment>
<keyword evidence="4" id="KW-0411">Iron-sulfur</keyword>
<keyword evidence="6" id="KW-0560">Oxidoreductase</keyword>
<feature type="compositionally biased region" description="Basic and acidic residues" evidence="7">
    <location>
        <begin position="605"/>
        <end position="618"/>
    </location>
</feature>
<organism evidence="10 11">
    <name type="scientific">Tamaricihabitans halophyticus</name>
    <dbReference type="NCBI Taxonomy" id="1262583"/>
    <lineage>
        <taxon>Bacteria</taxon>
        <taxon>Bacillati</taxon>
        <taxon>Actinomycetota</taxon>
        <taxon>Actinomycetes</taxon>
        <taxon>Pseudonocardiales</taxon>
        <taxon>Pseudonocardiaceae</taxon>
        <taxon>Tamaricihabitans</taxon>
    </lineage>
</organism>
<evidence type="ECO:0000256" key="3">
    <source>
        <dbReference type="ARBA" id="ARBA00010312"/>
    </source>
</evidence>
<comment type="cofactor">
    <cofactor evidence="1">
        <name>[4Fe-4S] cluster</name>
        <dbReference type="ChEBI" id="CHEBI:49883"/>
    </cofactor>
</comment>
<dbReference type="NCBIfam" id="NF041513">
    <property type="entry name" value="formate_DH_Act"/>
    <property type="match status" value="1"/>
</dbReference>
<feature type="domain" description="Molybdopterin dinucleotide-binding" evidence="9">
    <location>
        <begin position="704"/>
        <end position="820"/>
    </location>
</feature>
<dbReference type="GO" id="GO:0030151">
    <property type="term" value="F:molybdenum ion binding"/>
    <property type="evidence" value="ECO:0007669"/>
    <property type="project" value="TreeGrafter"/>
</dbReference>
<dbReference type="Pfam" id="PF01568">
    <property type="entry name" value="Molydop_binding"/>
    <property type="match status" value="1"/>
</dbReference>
<evidence type="ECO:0000256" key="6">
    <source>
        <dbReference type="ARBA" id="ARBA00023002"/>
    </source>
</evidence>
<dbReference type="GO" id="GO:0016491">
    <property type="term" value="F:oxidoreductase activity"/>
    <property type="evidence" value="ECO:0007669"/>
    <property type="project" value="UniProtKB-KW"/>
</dbReference>
<dbReference type="PANTHER" id="PTHR43598">
    <property type="entry name" value="TUNGSTEN-CONTAINING FORMYLMETHANOFURAN DEHYDROGENASE 2 SUBUNIT B"/>
    <property type="match status" value="1"/>
</dbReference>
<dbReference type="Gene3D" id="3.40.228.10">
    <property type="entry name" value="Dimethylsulfoxide Reductase, domain 2"/>
    <property type="match status" value="2"/>
</dbReference>
<comment type="subcellular location">
    <subcellularLocation>
        <location evidence="2">Cell envelope</location>
    </subcellularLocation>
</comment>
<keyword evidence="11" id="KW-1185">Reference proteome</keyword>
<dbReference type="SUPFAM" id="SSF53706">
    <property type="entry name" value="Formate dehydrogenase/DMSO reductase, domains 1-3"/>
    <property type="match status" value="1"/>
</dbReference>
<dbReference type="Proteomes" id="UP000294911">
    <property type="component" value="Unassembled WGS sequence"/>
</dbReference>
<evidence type="ECO:0000313" key="10">
    <source>
        <dbReference type="EMBL" id="TCP42635.1"/>
    </source>
</evidence>
<evidence type="ECO:0000259" key="9">
    <source>
        <dbReference type="Pfam" id="PF01568"/>
    </source>
</evidence>
<reference evidence="10 11" key="1">
    <citation type="submission" date="2019-03" db="EMBL/GenBank/DDBJ databases">
        <title>Genomic Encyclopedia of Type Strains, Phase IV (KMG-IV): sequencing the most valuable type-strain genomes for metagenomic binning, comparative biology and taxonomic classification.</title>
        <authorList>
            <person name="Goeker M."/>
        </authorList>
    </citation>
    <scope>NUCLEOTIDE SEQUENCE [LARGE SCALE GENOMIC DNA]</scope>
    <source>
        <strain evidence="10 11">DSM 45765</strain>
    </source>
</reference>
<dbReference type="PANTHER" id="PTHR43598:SF1">
    <property type="entry name" value="FORMATE DEHYDROGENASE-O MAJOR SUBUNIT"/>
    <property type="match status" value="1"/>
</dbReference>
<dbReference type="SUPFAM" id="SSF50692">
    <property type="entry name" value="ADC-like"/>
    <property type="match status" value="1"/>
</dbReference>
<dbReference type="GO" id="GO:0009055">
    <property type="term" value="F:electron transfer activity"/>
    <property type="evidence" value="ECO:0007669"/>
    <property type="project" value="TreeGrafter"/>
</dbReference>
<feature type="region of interest" description="Disordered" evidence="7">
    <location>
        <begin position="605"/>
        <end position="631"/>
    </location>
</feature>
<dbReference type="GO" id="GO:0043546">
    <property type="term" value="F:molybdopterin cofactor binding"/>
    <property type="evidence" value="ECO:0007669"/>
    <property type="project" value="InterPro"/>
</dbReference>
<name>A0A4R2Q7F1_9PSEU</name>
<dbReference type="EMBL" id="SLXQ01000023">
    <property type="protein sequence ID" value="TCP42635.1"/>
    <property type="molecule type" value="Genomic_DNA"/>
</dbReference>
<sequence>MAEAHPVGFQWVVEAKRRGARIVHIDPRFTRTSALAHEFMSVRAGTDIALLGGLINYVLTHERDFRDYVTAYTNAGAILREEFADTEDLDGLFSGFDPDTGSYDVASWAYENVPDVSPAVGKERWVEPTNRGPSVGGRRDDEAATVEQFGSGGATVGGKPKVDPTLQHPRCVYQVLKRHFARYTPAAVAEICGVDIEQFLDVARAITENSGRERTTAWVYSVGWTQHTVGAQNIRSASILQLLLGNIGRPGGGILALRGHASIQGSTDVPTLFNLLPGYLPMPDAHRHPDIDSYVRADEGRIGFWGNIRAYAVSLLKAYWGDHATAANDFRYDHLPRLTGDHGTYQTVRDQLAGRGKGYFLAGENPAVGSANGKLQRLGMANLEWLVVRDMRLIESATFWKDGPEIDTGELDTERIGTEVFFLPAASHAEKDGTFTNTQRLLQWHEKAVEPPEEARSDLWFYYHLGRIIREKLADSTDPRDLPVQELTWSYPTEGPHAEPSAQAVLAEMSGFGPDGPLSGYPQLRADGSTSSGCWIYCGVYADGHNQAANRQPYSEQSWVAPGWAWAWPDNRRILYNRASADPQGRPWSERKRYLWWDEEQRRWAGPDRPDFEAEKPPDFQPEPNATAQDGLAGDEPFIMQADGKGWLFAPAGLLDGPLPTHYEPVESPVPNSLYGQQENPIFRPYQHAGNRYHPIDSDVYPYVFTTYRLTEHHTAGGMSRMLPYLSELQPEFFCEVSPALARERGLRHLGWATIVSARSAIEARVMVTDRIRPLRVRGRVVHQVGLPYHWGTNGLSIGDAANDLLPIALEPNVDIQESKAATCDIRPGRRPRGRALPELVRTYRRRAGIERSDS</sequence>
<evidence type="ECO:0000256" key="2">
    <source>
        <dbReference type="ARBA" id="ARBA00004196"/>
    </source>
</evidence>
<accession>A0A4R2Q7F1</accession>
<evidence type="ECO:0000256" key="4">
    <source>
        <dbReference type="ARBA" id="ARBA00022485"/>
    </source>
</evidence>
<keyword evidence="4" id="KW-0004">4Fe-4S</keyword>
<dbReference type="Gene3D" id="3.40.50.740">
    <property type="match status" value="1"/>
</dbReference>
<keyword evidence="5" id="KW-0479">Metal-binding</keyword>
<gene>
    <name evidence="10" type="ORF">EV191_12335</name>
</gene>
<evidence type="ECO:0000313" key="11">
    <source>
        <dbReference type="Proteomes" id="UP000294911"/>
    </source>
</evidence>
<evidence type="ECO:0000259" key="8">
    <source>
        <dbReference type="Pfam" id="PF00384"/>
    </source>
</evidence>
<dbReference type="GO" id="GO:0051539">
    <property type="term" value="F:4 iron, 4 sulfur cluster binding"/>
    <property type="evidence" value="ECO:0007669"/>
    <property type="project" value="UniProtKB-KW"/>
</dbReference>
<evidence type="ECO:0000256" key="7">
    <source>
        <dbReference type="SAM" id="MobiDB-lite"/>
    </source>
</evidence>
<dbReference type="Gene3D" id="2.40.40.20">
    <property type="match status" value="1"/>
</dbReference>
<proteinExistence type="inferred from homology"/>
<dbReference type="AlphaFoldDB" id="A0A4R2Q7F1"/>
<dbReference type="InterPro" id="IPR006656">
    <property type="entry name" value="Mopterin_OxRdtase"/>
</dbReference>
<evidence type="ECO:0000256" key="5">
    <source>
        <dbReference type="ARBA" id="ARBA00022723"/>
    </source>
</evidence>
<protein>
    <submittedName>
        <fullName evidence="10">Formate dehydrogenase major subunit</fullName>
    </submittedName>
</protein>
<feature type="domain" description="Molybdopterin oxidoreductase" evidence="8">
    <location>
        <begin position="423"/>
        <end position="464"/>
    </location>
</feature>
<evidence type="ECO:0000256" key="1">
    <source>
        <dbReference type="ARBA" id="ARBA00001966"/>
    </source>
</evidence>
<dbReference type="InterPro" id="IPR048158">
    <property type="entry name" value="Formate_DH_Act"/>
</dbReference>
<dbReference type="GO" id="GO:0030313">
    <property type="term" value="C:cell envelope"/>
    <property type="evidence" value="ECO:0007669"/>
    <property type="project" value="UniProtKB-SubCell"/>
</dbReference>
<dbReference type="Pfam" id="PF00384">
    <property type="entry name" value="Molybdopterin"/>
    <property type="match status" value="1"/>
</dbReference>
<dbReference type="GO" id="GO:0009061">
    <property type="term" value="P:anaerobic respiration"/>
    <property type="evidence" value="ECO:0007669"/>
    <property type="project" value="TreeGrafter"/>
</dbReference>
<keyword evidence="4" id="KW-0408">Iron</keyword>